<dbReference type="InterPro" id="IPR001245">
    <property type="entry name" value="Ser-Thr/Tyr_kinase_cat_dom"/>
</dbReference>
<evidence type="ECO:0000256" key="1">
    <source>
        <dbReference type="ARBA" id="ARBA00004167"/>
    </source>
</evidence>
<protein>
    <recommendedName>
        <fullName evidence="5">Protein kinase domain-containing protein</fullName>
    </recommendedName>
</protein>
<organism evidence="6">
    <name type="scientific">Hyalella azteca</name>
    <name type="common">Amphipod</name>
    <dbReference type="NCBI Taxonomy" id="294128"/>
    <lineage>
        <taxon>Eukaryota</taxon>
        <taxon>Metazoa</taxon>
        <taxon>Ecdysozoa</taxon>
        <taxon>Arthropoda</taxon>
        <taxon>Crustacea</taxon>
        <taxon>Multicrustacea</taxon>
        <taxon>Malacostraca</taxon>
        <taxon>Eumalacostraca</taxon>
        <taxon>Peracarida</taxon>
        <taxon>Amphipoda</taxon>
        <taxon>Senticaudata</taxon>
        <taxon>Talitrida</taxon>
        <taxon>Talitroidea</taxon>
        <taxon>Hyalellidae</taxon>
        <taxon>Hyalella</taxon>
    </lineage>
</organism>
<accession>A0A6A0H094</accession>
<evidence type="ECO:0000256" key="3">
    <source>
        <dbReference type="SAM" id="MobiDB-lite"/>
    </source>
</evidence>
<reference evidence="6" key="1">
    <citation type="submission" date="2014-08" db="EMBL/GenBank/DDBJ databases">
        <authorList>
            <person name="Murali S."/>
            <person name="Richards S."/>
            <person name="Bandaranaike D."/>
            <person name="Bellair M."/>
            <person name="Blankenburg K."/>
            <person name="Chao H."/>
            <person name="Dinh H."/>
            <person name="Doddapaneni H."/>
            <person name="Dugan-Rocha S."/>
            <person name="Elkadiri S."/>
            <person name="Gnanaolivu R."/>
            <person name="Hughes D."/>
            <person name="Lee S."/>
            <person name="Li M."/>
            <person name="Ming W."/>
            <person name="Munidasa M."/>
            <person name="Muniz J."/>
            <person name="Nguyen L."/>
            <person name="Osuji N."/>
            <person name="Pu L.-L."/>
            <person name="Puazo M."/>
            <person name="Skinner E."/>
            <person name="Qu C."/>
            <person name="Quiroz J."/>
            <person name="Raj R."/>
            <person name="Weissenberger G."/>
            <person name="Xin Y."/>
            <person name="Zou X."/>
            <person name="Han Y."/>
            <person name="Worley K."/>
            <person name="Muzny D."/>
            <person name="Gibbs R."/>
        </authorList>
    </citation>
    <scope>NUCLEOTIDE SEQUENCE</scope>
    <source>
        <strain evidence="6">HAZT.00-mixed</strain>
        <tissue evidence="6">Whole organism</tissue>
    </source>
</reference>
<dbReference type="Proteomes" id="UP000711488">
    <property type="component" value="Unassembled WGS sequence"/>
</dbReference>
<keyword evidence="2" id="KW-0547">Nucleotide-binding</keyword>
<dbReference type="GO" id="GO:0005524">
    <property type="term" value="F:ATP binding"/>
    <property type="evidence" value="ECO:0007669"/>
    <property type="project" value="UniProtKB-UniRule"/>
</dbReference>
<dbReference type="PANTHER" id="PTHR24416">
    <property type="entry name" value="TYROSINE-PROTEIN KINASE RECEPTOR"/>
    <property type="match status" value="1"/>
</dbReference>
<evidence type="ECO:0000259" key="5">
    <source>
        <dbReference type="PROSITE" id="PS50011"/>
    </source>
</evidence>
<evidence type="ECO:0000313" key="6">
    <source>
        <dbReference type="EMBL" id="KAA0194693.1"/>
    </source>
</evidence>
<comment type="caution">
    <text evidence="6">The sequence shown here is derived from an EMBL/GenBank/DDBJ whole genome shotgun (WGS) entry which is preliminary data.</text>
</comment>
<dbReference type="Gene3D" id="3.30.200.20">
    <property type="entry name" value="Phosphorylase Kinase, domain 1"/>
    <property type="match status" value="1"/>
</dbReference>
<dbReference type="PANTHER" id="PTHR24416:SF481">
    <property type="entry name" value="TIE-LIKE RECEPTOR TYROSINE KINASE"/>
    <property type="match status" value="1"/>
</dbReference>
<dbReference type="InterPro" id="IPR017441">
    <property type="entry name" value="Protein_kinase_ATP_BS"/>
</dbReference>
<proteinExistence type="predicted"/>
<gene>
    <name evidence="6" type="ORF">HAZT_HAZT006408</name>
</gene>
<sequence length="518" mass="56059">MRELLPMGCWSAGGRAARSPGVTTPHFVTSNKLGEKFQSPKPAHPPDYDSLIAKVSGDFGIKSAIVRAAKQDPEYKGVETLVVPLYIPKGAVPIRLARIPRSGGDNAKPQPSDPIGAFNRRTRLSSITSKRQGGPRRGSHPTPPPSYLRGWGRRILPKADARIGLQGDSEVSESQTLDLPELIRSKKNQNSRIVHFVKTTAADDLSSSTESTLRTSRPSTTTEVVQILQLRRDIVLAGFSDVMRASSSVSKDRFREITSNLDKLNKQLAEQGILIIHAEVEGDEEIEDKVNHKQVMLIEELLFDEVKTENTAGSTSVYTEDSGGTSEGAAGSSSVYLVGMVGIFPLALVAAYVVRRFLRGDAHKKALPESEERPDGFTPPTHHVPRSHSMLPPLPELKLTSPLSSSTLTLPMGSDVASSHGLPNTQPSPTPWEFNRSQLKMVSILGEGNFGVVWKAEARGFCDYAAGGVLVAVKRVKEGAGAKEKQDLLRELSVMQLLGPHPNVVSLLGCCTQNGSFT</sequence>
<feature type="region of interest" description="Disordered" evidence="3">
    <location>
        <begin position="367"/>
        <end position="396"/>
    </location>
</feature>
<evidence type="ECO:0000256" key="4">
    <source>
        <dbReference type="SAM" id="Phobius"/>
    </source>
</evidence>
<dbReference type="GO" id="GO:0005886">
    <property type="term" value="C:plasma membrane"/>
    <property type="evidence" value="ECO:0007669"/>
    <property type="project" value="TreeGrafter"/>
</dbReference>
<dbReference type="PROSITE" id="PS00107">
    <property type="entry name" value="PROTEIN_KINASE_ATP"/>
    <property type="match status" value="1"/>
</dbReference>
<evidence type="ECO:0000256" key="2">
    <source>
        <dbReference type="PROSITE-ProRule" id="PRU10141"/>
    </source>
</evidence>
<keyword evidence="4" id="KW-0812">Transmembrane</keyword>
<dbReference type="Pfam" id="PF07714">
    <property type="entry name" value="PK_Tyr_Ser-Thr"/>
    <property type="match status" value="1"/>
</dbReference>
<feature type="region of interest" description="Disordered" evidence="3">
    <location>
        <begin position="410"/>
        <end position="431"/>
    </location>
</feature>
<dbReference type="AlphaFoldDB" id="A0A6A0H094"/>
<feature type="region of interest" description="Disordered" evidence="3">
    <location>
        <begin position="100"/>
        <end position="151"/>
    </location>
</feature>
<name>A0A6A0H094_HYAAZ</name>
<dbReference type="InterPro" id="IPR011009">
    <property type="entry name" value="Kinase-like_dom_sf"/>
</dbReference>
<reference evidence="6" key="3">
    <citation type="submission" date="2019-06" db="EMBL/GenBank/DDBJ databases">
        <authorList>
            <person name="Poynton C."/>
            <person name="Hasenbein S."/>
            <person name="Benoit J.B."/>
            <person name="Sepulveda M.S."/>
            <person name="Poelchau M.F."/>
            <person name="Murali S.C."/>
            <person name="Chen S."/>
            <person name="Glastad K.M."/>
            <person name="Werren J.H."/>
            <person name="Vineis J.H."/>
            <person name="Bowen J.L."/>
            <person name="Friedrich M."/>
            <person name="Jones J."/>
            <person name="Robertson H.M."/>
            <person name="Feyereisen R."/>
            <person name="Mechler-Hickson A."/>
            <person name="Mathers N."/>
            <person name="Lee C.E."/>
            <person name="Colbourne J.K."/>
            <person name="Biales A."/>
            <person name="Johnston J.S."/>
            <person name="Wellborn G.A."/>
            <person name="Rosendale A.J."/>
            <person name="Cridge A.G."/>
            <person name="Munoz-Torres M.C."/>
            <person name="Bain P.A."/>
            <person name="Manny A.R."/>
            <person name="Major K.M."/>
            <person name="Lambert F.N."/>
            <person name="Vulpe C.D."/>
            <person name="Tuck P."/>
            <person name="Blalock B.J."/>
            <person name="Lin Y.-Y."/>
            <person name="Smith M.E."/>
            <person name="Ochoa-Acuna H."/>
            <person name="Chen M.-J.M."/>
            <person name="Childers C.P."/>
            <person name="Qu J."/>
            <person name="Dugan S."/>
            <person name="Lee S.L."/>
            <person name="Chao H."/>
            <person name="Dinh H."/>
            <person name="Han Y."/>
            <person name="Doddapaneni H."/>
            <person name="Worley K.C."/>
            <person name="Muzny D.M."/>
            <person name="Gibbs R.A."/>
            <person name="Richards S."/>
        </authorList>
    </citation>
    <scope>NUCLEOTIDE SEQUENCE</scope>
    <source>
        <strain evidence="6">HAZT.00-mixed</strain>
        <tissue evidence="6">Whole organism</tissue>
    </source>
</reference>
<reference evidence="6" key="2">
    <citation type="journal article" date="2018" name="Environ. Sci. Technol.">
        <title>The Toxicogenome of Hyalella azteca: A Model for Sediment Ecotoxicology and Evolutionary Toxicology.</title>
        <authorList>
            <person name="Poynton H.C."/>
            <person name="Hasenbein S."/>
            <person name="Benoit J.B."/>
            <person name="Sepulveda M.S."/>
            <person name="Poelchau M.F."/>
            <person name="Hughes D.S.T."/>
            <person name="Murali S.C."/>
            <person name="Chen S."/>
            <person name="Glastad K.M."/>
            <person name="Goodisman M.A.D."/>
            <person name="Werren J.H."/>
            <person name="Vineis J.H."/>
            <person name="Bowen J.L."/>
            <person name="Friedrich M."/>
            <person name="Jones J."/>
            <person name="Robertson H.M."/>
            <person name="Feyereisen R."/>
            <person name="Mechler-Hickson A."/>
            <person name="Mathers N."/>
            <person name="Lee C.E."/>
            <person name="Colbourne J.K."/>
            <person name="Biales A."/>
            <person name="Johnston J.S."/>
            <person name="Wellborn G.A."/>
            <person name="Rosendale A.J."/>
            <person name="Cridge A.G."/>
            <person name="Munoz-Torres M.C."/>
            <person name="Bain P.A."/>
            <person name="Manny A.R."/>
            <person name="Major K.M."/>
            <person name="Lambert F.N."/>
            <person name="Vulpe C.D."/>
            <person name="Tuck P."/>
            <person name="Blalock B.J."/>
            <person name="Lin Y.Y."/>
            <person name="Smith M.E."/>
            <person name="Ochoa-Acuna H."/>
            <person name="Chen M.M."/>
            <person name="Childers C.P."/>
            <person name="Qu J."/>
            <person name="Dugan S."/>
            <person name="Lee S.L."/>
            <person name="Chao H."/>
            <person name="Dinh H."/>
            <person name="Han Y."/>
            <person name="Doddapaneni H."/>
            <person name="Worley K.C."/>
            <person name="Muzny D.M."/>
            <person name="Gibbs R.A."/>
            <person name="Richards S."/>
        </authorList>
    </citation>
    <scope>NUCLEOTIDE SEQUENCE</scope>
    <source>
        <strain evidence="6">HAZT.00-mixed</strain>
        <tissue evidence="6">Whole organism</tissue>
    </source>
</reference>
<comment type="subcellular location">
    <subcellularLocation>
        <location evidence="1">Membrane</location>
        <topology evidence="1">Single-pass membrane protein</topology>
    </subcellularLocation>
</comment>
<dbReference type="GO" id="GO:0004714">
    <property type="term" value="F:transmembrane receptor protein tyrosine kinase activity"/>
    <property type="evidence" value="ECO:0007669"/>
    <property type="project" value="TreeGrafter"/>
</dbReference>
<dbReference type="EMBL" id="JQDR03010111">
    <property type="protein sequence ID" value="KAA0194693.1"/>
    <property type="molecule type" value="Genomic_DNA"/>
</dbReference>
<keyword evidence="4" id="KW-0472">Membrane</keyword>
<dbReference type="GO" id="GO:0043235">
    <property type="term" value="C:receptor complex"/>
    <property type="evidence" value="ECO:0007669"/>
    <property type="project" value="TreeGrafter"/>
</dbReference>
<dbReference type="InterPro" id="IPR000719">
    <property type="entry name" value="Prot_kinase_dom"/>
</dbReference>
<dbReference type="SUPFAM" id="SSF56112">
    <property type="entry name" value="Protein kinase-like (PK-like)"/>
    <property type="match status" value="1"/>
</dbReference>
<keyword evidence="4" id="KW-1133">Transmembrane helix</keyword>
<feature type="transmembrane region" description="Helical" evidence="4">
    <location>
        <begin position="335"/>
        <end position="354"/>
    </location>
</feature>
<keyword evidence="2" id="KW-0067">ATP-binding</keyword>
<feature type="domain" description="Protein kinase" evidence="5">
    <location>
        <begin position="439"/>
        <end position="518"/>
    </location>
</feature>
<feature type="binding site" evidence="2">
    <location>
        <position position="474"/>
    </location>
    <ligand>
        <name>ATP</name>
        <dbReference type="ChEBI" id="CHEBI:30616"/>
    </ligand>
</feature>
<dbReference type="PROSITE" id="PS50011">
    <property type="entry name" value="PROTEIN_KINASE_DOM"/>
    <property type="match status" value="1"/>
</dbReference>
<dbReference type="GO" id="GO:0007169">
    <property type="term" value="P:cell surface receptor protein tyrosine kinase signaling pathway"/>
    <property type="evidence" value="ECO:0007669"/>
    <property type="project" value="TreeGrafter"/>
</dbReference>
<dbReference type="InterPro" id="IPR050122">
    <property type="entry name" value="RTK"/>
</dbReference>